<sequence>MDGEGRFDAGSRAAYAHDASNYRQVPIGVVLPRTVDAAVEAVAVCRRHDVAVFSRGGGTSLAGQCCNTGVVLDWSKHCRRCGPTPSAGGRWSSREPAWTTSTPSSPGIT</sequence>
<dbReference type="GO" id="GO:0008720">
    <property type="term" value="F:D-lactate dehydrogenase (NAD+) activity"/>
    <property type="evidence" value="ECO:0007669"/>
    <property type="project" value="TreeGrafter"/>
</dbReference>
<evidence type="ECO:0000313" key="5">
    <source>
        <dbReference type="Proteomes" id="UP000579153"/>
    </source>
</evidence>
<organism evidence="4 5">
    <name type="scientific">Nonomuraea jabiensis</name>
    <dbReference type="NCBI Taxonomy" id="882448"/>
    <lineage>
        <taxon>Bacteria</taxon>
        <taxon>Bacillati</taxon>
        <taxon>Actinomycetota</taxon>
        <taxon>Actinomycetes</taxon>
        <taxon>Streptosporangiales</taxon>
        <taxon>Streptosporangiaceae</taxon>
        <taxon>Nonomuraea</taxon>
    </lineage>
</organism>
<evidence type="ECO:0000256" key="1">
    <source>
        <dbReference type="ARBA" id="ARBA00023002"/>
    </source>
</evidence>
<dbReference type="PANTHER" id="PTHR11748">
    <property type="entry name" value="D-LACTATE DEHYDROGENASE"/>
    <property type="match status" value="1"/>
</dbReference>
<dbReference type="RefSeq" id="WP_313046372.1">
    <property type="nucleotide sequence ID" value="NZ_JACHMB010000001.1"/>
</dbReference>
<dbReference type="PANTHER" id="PTHR11748:SF119">
    <property type="entry name" value="D-2-HYDROXYGLUTARATE DEHYDROGENASE"/>
    <property type="match status" value="1"/>
</dbReference>
<dbReference type="GO" id="GO:1903457">
    <property type="term" value="P:lactate catabolic process"/>
    <property type="evidence" value="ECO:0007669"/>
    <property type="project" value="TreeGrafter"/>
</dbReference>
<feature type="compositionally biased region" description="Polar residues" evidence="2">
    <location>
        <begin position="98"/>
        <end position="109"/>
    </location>
</feature>
<evidence type="ECO:0000259" key="3">
    <source>
        <dbReference type="Pfam" id="PF01565"/>
    </source>
</evidence>
<feature type="region of interest" description="Disordered" evidence="2">
    <location>
        <begin position="83"/>
        <end position="109"/>
    </location>
</feature>
<evidence type="ECO:0000313" key="4">
    <source>
        <dbReference type="EMBL" id="MBB5782747.1"/>
    </source>
</evidence>
<dbReference type="EMBL" id="JACHMB010000001">
    <property type="protein sequence ID" value="MBB5782747.1"/>
    <property type="molecule type" value="Genomic_DNA"/>
</dbReference>
<dbReference type="GO" id="GO:0050660">
    <property type="term" value="F:flavin adenine dinucleotide binding"/>
    <property type="evidence" value="ECO:0007669"/>
    <property type="project" value="InterPro"/>
</dbReference>
<comment type="caution">
    <text evidence="4">The sequence shown here is derived from an EMBL/GenBank/DDBJ whole genome shotgun (WGS) entry which is preliminary data.</text>
</comment>
<dbReference type="Proteomes" id="UP000579153">
    <property type="component" value="Unassembled WGS sequence"/>
</dbReference>
<dbReference type="Gene3D" id="3.30.43.10">
    <property type="entry name" value="Uridine Diphospho-n-acetylenolpyruvylglucosamine Reductase, domain 2"/>
    <property type="match status" value="1"/>
</dbReference>
<reference evidence="4 5" key="1">
    <citation type="submission" date="2020-08" db="EMBL/GenBank/DDBJ databases">
        <title>Sequencing the genomes of 1000 actinobacteria strains.</title>
        <authorList>
            <person name="Klenk H.-P."/>
        </authorList>
    </citation>
    <scope>NUCLEOTIDE SEQUENCE [LARGE SCALE GENOMIC DNA]</scope>
    <source>
        <strain evidence="4 5">DSM 45507</strain>
    </source>
</reference>
<dbReference type="InterPro" id="IPR016167">
    <property type="entry name" value="FAD-bd_PCMH_sub1"/>
</dbReference>
<dbReference type="InterPro" id="IPR006094">
    <property type="entry name" value="Oxid_FAD_bind_N"/>
</dbReference>
<gene>
    <name evidence="4" type="ORF">HD596_009503</name>
</gene>
<feature type="domain" description="FAD linked oxidase N-terminal" evidence="3">
    <location>
        <begin position="26"/>
        <end position="78"/>
    </location>
</feature>
<dbReference type="AlphaFoldDB" id="A0A7W9GF88"/>
<keyword evidence="1" id="KW-0560">Oxidoreductase</keyword>
<dbReference type="SUPFAM" id="SSF56176">
    <property type="entry name" value="FAD-binding/transporter-associated domain-like"/>
    <property type="match status" value="1"/>
</dbReference>
<proteinExistence type="predicted"/>
<dbReference type="Pfam" id="PF01565">
    <property type="entry name" value="FAD_binding_4"/>
    <property type="match status" value="1"/>
</dbReference>
<protein>
    <submittedName>
        <fullName evidence="4">FAD/FMN-containing dehydrogenase</fullName>
    </submittedName>
</protein>
<dbReference type="GO" id="GO:0004458">
    <property type="term" value="F:D-lactate dehydrogenase (cytochrome) activity"/>
    <property type="evidence" value="ECO:0007669"/>
    <property type="project" value="TreeGrafter"/>
</dbReference>
<dbReference type="InterPro" id="IPR036318">
    <property type="entry name" value="FAD-bd_PCMH-like_sf"/>
</dbReference>
<accession>A0A7W9GF88</accession>
<keyword evidence="5" id="KW-1185">Reference proteome</keyword>
<name>A0A7W9GF88_9ACTN</name>
<evidence type="ECO:0000256" key="2">
    <source>
        <dbReference type="SAM" id="MobiDB-lite"/>
    </source>
</evidence>